<sequence length="59" mass="6451">MWNAKCFVKVKVANICSNETGACQSNLSIHVSPIHVDLPSVIMNNPANLINSFFIDSMS</sequence>
<reference evidence="1" key="1">
    <citation type="submission" date="2014-09" db="EMBL/GenBank/DDBJ databases">
        <authorList>
            <person name="Magalhaes I.L.F."/>
            <person name="Oliveira U."/>
            <person name="Santos F.R."/>
            <person name="Vidigal T.H.D.A."/>
            <person name="Brescovit A.D."/>
            <person name="Santos A.J."/>
        </authorList>
    </citation>
    <scope>NUCLEOTIDE SEQUENCE</scope>
    <source>
        <tissue evidence="1">Shoot tissue taken approximately 20 cm above the soil surface</tissue>
    </source>
</reference>
<name>A0A0A9GSC6_ARUDO</name>
<organism evidence="1">
    <name type="scientific">Arundo donax</name>
    <name type="common">Giant reed</name>
    <name type="synonym">Donax arundinaceus</name>
    <dbReference type="NCBI Taxonomy" id="35708"/>
    <lineage>
        <taxon>Eukaryota</taxon>
        <taxon>Viridiplantae</taxon>
        <taxon>Streptophyta</taxon>
        <taxon>Embryophyta</taxon>
        <taxon>Tracheophyta</taxon>
        <taxon>Spermatophyta</taxon>
        <taxon>Magnoliopsida</taxon>
        <taxon>Liliopsida</taxon>
        <taxon>Poales</taxon>
        <taxon>Poaceae</taxon>
        <taxon>PACMAD clade</taxon>
        <taxon>Arundinoideae</taxon>
        <taxon>Arundineae</taxon>
        <taxon>Arundo</taxon>
    </lineage>
</organism>
<proteinExistence type="predicted"/>
<dbReference type="EMBL" id="GBRH01170539">
    <property type="protein sequence ID" value="JAE27357.1"/>
    <property type="molecule type" value="Transcribed_RNA"/>
</dbReference>
<evidence type="ECO:0000313" key="1">
    <source>
        <dbReference type="EMBL" id="JAE27357.1"/>
    </source>
</evidence>
<accession>A0A0A9GSC6</accession>
<dbReference type="AlphaFoldDB" id="A0A0A9GSC6"/>
<reference evidence="1" key="2">
    <citation type="journal article" date="2015" name="Data Brief">
        <title>Shoot transcriptome of the giant reed, Arundo donax.</title>
        <authorList>
            <person name="Barrero R.A."/>
            <person name="Guerrero F.D."/>
            <person name="Moolhuijzen P."/>
            <person name="Goolsby J.A."/>
            <person name="Tidwell J."/>
            <person name="Bellgard S.E."/>
            <person name="Bellgard M.I."/>
        </authorList>
    </citation>
    <scope>NUCLEOTIDE SEQUENCE</scope>
    <source>
        <tissue evidence="1">Shoot tissue taken approximately 20 cm above the soil surface</tissue>
    </source>
</reference>
<protein>
    <submittedName>
        <fullName evidence="1">AtGLDP2 (Arabidopsis thaliana glycine decarboxylase P-protein 2)</fullName>
    </submittedName>
</protein>